<dbReference type="PANTHER" id="PTHR34856">
    <property type="entry name" value="PROTEIN NRFD"/>
    <property type="match status" value="1"/>
</dbReference>
<dbReference type="InterPro" id="IPR052049">
    <property type="entry name" value="Electron_transfer_protein"/>
</dbReference>
<evidence type="ECO:0000256" key="2">
    <source>
        <dbReference type="ARBA" id="ARBA00008929"/>
    </source>
</evidence>
<evidence type="ECO:0000256" key="7">
    <source>
        <dbReference type="SAM" id="Phobius"/>
    </source>
</evidence>
<dbReference type="Proteomes" id="UP000426424">
    <property type="component" value="Chromosome"/>
</dbReference>
<feature type="transmembrane region" description="Helical" evidence="7">
    <location>
        <begin position="152"/>
        <end position="171"/>
    </location>
</feature>
<evidence type="ECO:0008006" key="10">
    <source>
        <dbReference type="Google" id="ProtNLM"/>
    </source>
</evidence>
<feature type="transmembrane region" description="Helical" evidence="7">
    <location>
        <begin position="293"/>
        <end position="316"/>
    </location>
</feature>
<accession>A0A6I6EB96</accession>
<dbReference type="Pfam" id="PF03916">
    <property type="entry name" value="NrfD"/>
    <property type="match status" value="1"/>
</dbReference>
<evidence type="ECO:0000256" key="1">
    <source>
        <dbReference type="ARBA" id="ARBA00004651"/>
    </source>
</evidence>
<feature type="transmembrane region" description="Helical" evidence="7">
    <location>
        <begin position="85"/>
        <end position="103"/>
    </location>
</feature>
<feature type="transmembrane region" description="Helical" evidence="7">
    <location>
        <begin position="267"/>
        <end position="286"/>
    </location>
</feature>
<evidence type="ECO:0000256" key="3">
    <source>
        <dbReference type="ARBA" id="ARBA00022475"/>
    </source>
</evidence>
<feature type="transmembrane region" description="Helical" evidence="7">
    <location>
        <begin position="123"/>
        <end position="145"/>
    </location>
</feature>
<sequence>MRLVPMPQPSTATTVALSSTPACSEGDIAMFEYSEFNIAPWGWEIPVYFFLIGTAGMSFIYAAAPAVFGNLFGGIARSMESFQKVGMLVALVLLLICAPLLIFDLGMPGRFLYPILHFHWTSPLSWGALFLPLFGLCIVGFLAALWTQRPRLLKLMGVLGMLLSLSMPLYTGLDLMVHQTRELWSNPTIPVLFVILSVNSGTALVSIIQLARGQFDARTFEFLHWFLYVALGTTLALFLGELVTLLYGSEELQQAWVLINDRFGVQFWGLTFGLGILLPLSLMVLTQYRPNPVLFSLAAVCSAIGAYFFRAVLIYAGQLTQIYY</sequence>
<feature type="transmembrane region" description="Helical" evidence="7">
    <location>
        <begin position="48"/>
        <end position="73"/>
    </location>
</feature>
<evidence type="ECO:0000256" key="4">
    <source>
        <dbReference type="ARBA" id="ARBA00022692"/>
    </source>
</evidence>
<dbReference type="InterPro" id="IPR005614">
    <property type="entry name" value="NrfD-like"/>
</dbReference>
<comment type="similarity">
    <text evidence="2">Belongs to the NrfD family.</text>
</comment>
<evidence type="ECO:0000313" key="9">
    <source>
        <dbReference type="Proteomes" id="UP000426424"/>
    </source>
</evidence>
<keyword evidence="6 7" id="KW-0472">Membrane</keyword>
<evidence type="ECO:0000256" key="6">
    <source>
        <dbReference type="ARBA" id="ARBA00023136"/>
    </source>
</evidence>
<dbReference type="GO" id="GO:0005886">
    <property type="term" value="C:plasma membrane"/>
    <property type="evidence" value="ECO:0007669"/>
    <property type="project" value="UniProtKB-SubCell"/>
</dbReference>
<keyword evidence="3" id="KW-1003">Cell membrane</keyword>
<protein>
    <recommendedName>
        <fullName evidence="10">Polysulfide reductase</fullName>
    </recommendedName>
</protein>
<keyword evidence="9" id="KW-1185">Reference proteome</keyword>
<dbReference type="AlphaFoldDB" id="A0A6I6EB96"/>
<dbReference type="EMBL" id="CP039268">
    <property type="protein sequence ID" value="QGU32209.1"/>
    <property type="molecule type" value="Genomic_DNA"/>
</dbReference>
<dbReference type="KEGG" id="ttp:E6P07_03925"/>
<dbReference type="OrthoDB" id="9770779at2"/>
<dbReference type="PANTHER" id="PTHR34856:SF2">
    <property type="entry name" value="PROTEIN NRFD"/>
    <property type="match status" value="1"/>
</dbReference>
<keyword evidence="5 7" id="KW-1133">Transmembrane helix</keyword>
<keyword evidence="4 7" id="KW-0812">Transmembrane</keyword>
<gene>
    <name evidence="8" type="ORF">E6P07_03925</name>
</gene>
<organism evidence="8 9">
    <name type="scientific">Thermochromatium tepidum ATCC 43061</name>
    <dbReference type="NCBI Taxonomy" id="316276"/>
    <lineage>
        <taxon>Bacteria</taxon>
        <taxon>Pseudomonadati</taxon>
        <taxon>Pseudomonadota</taxon>
        <taxon>Gammaproteobacteria</taxon>
        <taxon>Chromatiales</taxon>
        <taxon>Chromatiaceae</taxon>
        <taxon>Thermochromatium</taxon>
    </lineage>
</organism>
<feature type="transmembrane region" description="Helical" evidence="7">
    <location>
        <begin position="191"/>
        <end position="211"/>
    </location>
</feature>
<comment type="subcellular location">
    <subcellularLocation>
        <location evidence="1">Cell membrane</location>
        <topology evidence="1">Multi-pass membrane protein</topology>
    </subcellularLocation>
</comment>
<feature type="transmembrane region" description="Helical" evidence="7">
    <location>
        <begin position="223"/>
        <end position="247"/>
    </location>
</feature>
<evidence type="ECO:0000256" key="5">
    <source>
        <dbReference type="ARBA" id="ARBA00022989"/>
    </source>
</evidence>
<evidence type="ECO:0000313" key="8">
    <source>
        <dbReference type="EMBL" id="QGU32209.1"/>
    </source>
</evidence>
<name>A0A6I6EB96_THETI</name>
<proteinExistence type="inferred from homology"/>
<dbReference type="Gene3D" id="1.20.1630.10">
    <property type="entry name" value="Formate dehydrogenase/DMSO reductase domain"/>
    <property type="match status" value="1"/>
</dbReference>
<reference evidence="8 9" key="1">
    <citation type="submission" date="2019-12" db="EMBL/GenBank/DDBJ databases">
        <title>The complete genome of the thermophilic, anoxygenic phototrophic gammaproteobacterium Thermochromatium tepidum.</title>
        <authorList>
            <person name="Sattley W.M."/>
            <person name="Swingley W.D."/>
            <person name="Burchell B.M."/>
            <person name="Gurbani S.A."/>
            <person name="Kujawa C.M."/>
            <person name="Nuccio D.A."/>
            <person name="Schladweiler J."/>
            <person name="Shaffer K.N."/>
            <person name="Stokes L.M."/>
            <person name="Touchman J.W."/>
            <person name="Blankenship R.E."/>
            <person name="Madigan M.T."/>
        </authorList>
    </citation>
    <scope>NUCLEOTIDE SEQUENCE [LARGE SCALE GENOMIC DNA]</scope>
    <source>
        <strain evidence="8 9">ATCC 43061</strain>
    </source>
</reference>